<dbReference type="Pfam" id="PF12796">
    <property type="entry name" value="Ank_2"/>
    <property type="match status" value="1"/>
</dbReference>
<dbReference type="InterPro" id="IPR002110">
    <property type="entry name" value="Ankyrin_rpt"/>
</dbReference>
<dbReference type="PANTHER" id="PTHR24188">
    <property type="entry name" value="ANKYRIN REPEAT PROTEIN"/>
    <property type="match status" value="1"/>
</dbReference>
<dbReference type="PROSITE" id="PS50297">
    <property type="entry name" value="ANK_REP_REGION"/>
    <property type="match status" value="2"/>
</dbReference>
<dbReference type="PROSITE" id="PS50088">
    <property type="entry name" value="ANK_REPEAT"/>
    <property type="match status" value="2"/>
</dbReference>
<dbReference type="PANTHER" id="PTHR24188:SF29">
    <property type="entry name" value="GH09064P"/>
    <property type="match status" value="1"/>
</dbReference>
<evidence type="ECO:0000313" key="3">
    <source>
        <dbReference type="EMBL" id="AEX62291.1"/>
    </source>
</evidence>
<sequence>MSCENIYEAIECDDIKMLDHFINEGANINSILFYACATNKINVINHIVEQYKNKIDLDIVQSKISKVETFCNCENSLKHLHSLINTNNPKYEVVDIPDTLDISNTPQICDIIVLGEEINYGRSTANIFEAIEKDNISDIDFYMSKCQNINDILFYVCTINKKHLITHITKHFNPDIKFVYNKLIDSRSQLSCDDSIEYLGDIVMDHEFSIRPEIIAITKPIKTKYISKDPFEVIDHDIELDPEGYILIGSNKRDHINLISKNISKTYDNIISYAVHFKIPSLLIACYLSVNDDCLNLIKELVKVGMNLNINCGGLVPLGLAIEGNNKKIVKFLIEKGANINATDENGNTILMQAYKYSNSEKYLDIVQLLLNKGADITIKNKLGKTFLIWYVKIINLLFVK</sequence>
<evidence type="ECO:0000256" key="2">
    <source>
        <dbReference type="ARBA" id="ARBA00023043"/>
    </source>
</evidence>
<dbReference type="InterPro" id="IPR036770">
    <property type="entry name" value="Ankyrin_rpt-contain_sf"/>
</dbReference>
<accession>H2ED18</accession>
<dbReference type="Gene3D" id="1.25.40.20">
    <property type="entry name" value="Ankyrin repeat-containing domain"/>
    <property type="match status" value="1"/>
</dbReference>
<evidence type="ECO:0000256" key="1">
    <source>
        <dbReference type="ARBA" id="ARBA00022737"/>
    </source>
</evidence>
<proteinExistence type="predicted"/>
<keyword evidence="2" id="KW-0040">ANK repeat</keyword>
<dbReference type="SMART" id="SM00248">
    <property type="entry name" value="ANK"/>
    <property type="match status" value="4"/>
</dbReference>
<protein>
    <submittedName>
        <fullName evidence="3">Putative ankyrin repeat protein</fullName>
    </submittedName>
</protein>
<keyword evidence="1" id="KW-0677">Repeat</keyword>
<name>H2ED18_9VIRU</name>
<gene>
    <name evidence="3" type="ORF">mv_L86</name>
</gene>
<reference evidence="3" key="1">
    <citation type="submission" date="2011-10" db="EMBL/GenBank/DDBJ databases">
        <title>Provirophages and transpovirons: unique mobilome of giant viruses.</title>
        <authorList>
            <person name="Desnues C."/>
            <person name="LaScola B."/>
            <person name="Yutin N."/>
            <person name="Fournous G."/>
            <person name="Koonin E."/>
            <person name="Raoult D."/>
        </authorList>
    </citation>
    <scope>NUCLEOTIDE SEQUENCE</scope>
    <source>
        <strain evidence="3">Mv13-mv</strain>
    </source>
</reference>
<dbReference type="EMBL" id="JN885995">
    <property type="protein sequence ID" value="AEX62291.1"/>
    <property type="molecule type" value="Genomic_DNA"/>
</dbReference>
<organism evidence="3">
    <name type="scientific">Moumouvirus sp. 'Monve'</name>
    <dbReference type="NCBI Taxonomy" id="1128131"/>
    <lineage>
        <taxon>Viruses</taxon>
        <taxon>Varidnaviria</taxon>
        <taxon>Bamfordvirae</taxon>
        <taxon>Nucleocytoviricota</taxon>
        <taxon>Megaviricetes</taxon>
        <taxon>Imitervirales</taxon>
        <taxon>Mimiviridae</taxon>
        <taxon>Megamimivirinae</taxon>
        <taxon>Moumouvirus</taxon>
    </lineage>
</organism>
<dbReference type="SUPFAM" id="SSF48403">
    <property type="entry name" value="Ankyrin repeat"/>
    <property type="match status" value="1"/>
</dbReference>